<dbReference type="GO" id="GO:0005737">
    <property type="term" value="C:cytoplasm"/>
    <property type="evidence" value="ECO:0007669"/>
    <property type="project" value="UniProtKB-ARBA"/>
</dbReference>
<dbReference type="InterPro" id="IPR029028">
    <property type="entry name" value="Alpha/beta_knot_MTases"/>
</dbReference>
<evidence type="ECO:0000256" key="2">
    <source>
        <dbReference type="ARBA" id="ARBA00022603"/>
    </source>
</evidence>
<dbReference type="SMART" id="SM00967">
    <property type="entry name" value="SpoU_sub_bind"/>
    <property type="match status" value="1"/>
</dbReference>
<proteinExistence type="inferred from homology"/>
<dbReference type="GO" id="GO:0003723">
    <property type="term" value="F:RNA binding"/>
    <property type="evidence" value="ECO:0007669"/>
    <property type="project" value="InterPro"/>
</dbReference>
<dbReference type="EMBL" id="BJUY01000010">
    <property type="protein sequence ID" value="GEK91376.1"/>
    <property type="molecule type" value="Genomic_DNA"/>
</dbReference>
<dbReference type="InterPro" id="IPR029064">
    <property type="entry name" value="Ribosomal_eL30-like_sf"/>
</dbReference>
<comment type="similarity">
    <text evidence="1">Belongs to the class IV-like SAM-binding methyltransferase superfamily. RNA methyltransferase TrmH family.</text>
</comment>
<dbReference type="SUPFAM" id="SSF75217">
    <property type="entry name" value="alpha/beta knot"/>
    <property type="match status" value="1"/>
</dbReference>
<reference evidence="5 6" key="1">
    <citation type="submission" date="2019-07" db="EMBL/GenBank/DDBJ databases">
        <title>Whole genome shotgun sequence of Alkalibacterium kapii NBRC 103247.</title>
        <authorList>
            <person name="Hosoyama A."/>
            <person name="Uohara A."/>
            <person name="Ohji S."/>
            <person name="Ichikawa N."/>
        </authorList>
    </citation>
    <scope>NUCLEOTIDE SEQUENCE [LARGE SCALE GENOMIC DNA]</scope>
    <source>
        <strain evidence="5 6">NBRC 103247</strain>
    </source>
</reference>
<dbReference type="InterPro" id="IPR051259">
    <property type="entry name" value="rRNA_Methyltransferase"/>
</dbReference>
<dbReference type="Pfam" id="PF22435">
    <property type="entry name" value="MRM3-like_sub_bind"/>
    <property type="match status" value="1"/>
</dbReference>
<dbReference type="InterPro" id="IPR013123">
    <property type="entry name" value="SpoU_subst-bd"/>
</dbReference>
<protein>
    <submittedName>
        <fullName evidence="5">23S rRNA methyltransferase</fullName>
    </submittedName>
</protein>
<comment type="caution">
    <text evidence="5">The sequence shown here is derived from an EMBL/GenBank/DDBJ whole genome shotgun (WGS) entry which is preliminary data.</text>
</comment>
<name>A0A511ATE2_9LACT</name>
<dbReference type="PANTHER" id="PTHR43191:SF2">
    <property type="entry name" value="RRNA METHYLTRANSFERASE 3, MITOCHONDRIAL"/>
    <property type="match status" value="1"/>
</dbReference>
<dbReference type="CDD" id="cd18095">
    <property type="entry name" value="SpoU-like_rRNA-MTase"/>
    <property type="match status" value="1"/>
</dbReference>
<dbReference type="Gene3D" id="3.30.1330.30">
    <property type="match status" value="1"/>
</dbReference>
<dbReference type="Gene3D" id="3.40.1280.10">
    <property type="match status" value="1"/>
</dbReference>
<gene>
    <name evidence="5" type="ORF">AKA01nite_09980</name>
</gene>
<evidence type="ECO:0000313" key="6">
    <source>
        <dbReference type="Proteomes" id="UP000321662"/>
    </source>
</evidence>
<keyword evidence="6" id="KW-1185">Reference proteome</keyword>
<sequence>MEIIESTQNKRIKNWKKLLTRKGRKKQSKYIVEGPHLVEEAMKSQAVIESLIISSEKIEAYASYHEKAEFDVAVVTRDIIKLLSDSVTGQGILAIIKMPEKVKELSGLRPVLMLDEIQDPGNLGTLIRTADAAGFEGVILGEGTVDLYNSKALRSAQGSHFHLNIIHDDLKKWITAFSEKNMPVFGTALDERAISFREVEPMNRFGLIVGNEGNGVNASLLEKTTENLFIPIKGQAESLNVAIAAGILMFALYR</sequence>
<dbReference type="AlphaFoldDB" id="A0A511ATE2"/>
<evidence type="ECO:0000256" key="3">
    <source>
        <dbReference type="ARBA" id="ARBA00022679"/>
    </source>
</evidence>
<dbReference type="Pfam" id="PF00588">
    <property type="entry name" value="SpoU_methylase"/>
    <property type="match status" value="1"/>
</dbReference>
<dbReference type="PANTHER" id="PTHR43191">
    <property type="entry name" value="RRNA METHYLTRANSFERASE 3"/>
    <property type="match status" value="1"/>
</dbReference>
<keyword evidence="3 5" id="KW-0808">Transferase</keyword>
<accession>A0A511ATE2</accession>
<dbReference type="GO" id="GO:0032259">
    <property type="term" value="P:methylation"/>
    <property type="evidence" value="ECO:0007669"/>
    <property type="project" value="UniProtKB-KW"/>
</dbReference>
<dbReference type="GO" id="GO:0006396">
    <property type="term" value="P:RNA processing"/>
    <property type="evidence" value="ECO:0007669"/>
    <property type="project" value="InterPro"/>
</dbReference>
<dbReference type="InterPro" id="IPR001537">
    <property type="entry name" value="SpoU_MeTrfase"/>
</dbReference>
<evidence type="ECO:0000259" key="4">
    <source>
        <dbReference type="SMART" id="SM00967"/>
    </source>
</evidence>
<evidence type="ECO:0000256" key="1">
    <source>
        <dbReference type="ARBA" id="ARBA00007228"/>
    </source>
</evidence>
<dbReference type="SUPFAM" id="SSF55315">
    <property type="entry name" value="L30e-like"/>
    <property type="match status" value="1"/>
</dbReference>
<dbReference type="GO" id="GO:0008173">
    <property type="term" value="F:RNA methyltransferase activity"/>
    <property type="evidence" value="ECO:0007669"/>
    <property type="project" value="InterPro"/>
</dbReference>
<organism evidence="5 6">
    <name type="scientific">Alkalibacterium kapii</name>
    <dbReference type="NCBI Taxonomy" id="426704"/>
    <lineage>
        <taxon>Bacteria</taxon>
        <taxon>Bacillati</taxon>
        <taxon>Bacillota</taxon>
        <taxon>Bacilli</taxon>
        <taxon>Lactobacillales</taxon>
        <taxon>Carnobacteriaceae</taxon>
        <taxon>Alkalibacterium</taxon>
    </lineage>
</organism>
<feature type="domain" description="RNA 2-O ribose methyltransferase substrate binding" evidence="4">
    <location>
        <begin position="31"/>
        <end position="102"/>
    </location>
</feature>
<dbReference type="InterPro" id="IPR029026">
    <property type="entry name" value="tRNA_m1G_MTases_N"/>
</dbReference>
<dbReference type="InterPro" id="IPR053888">
    <property type="entry name" value="MRM3-like_sub_bind"/>
</dbReference>
<evidence type="ECO:0000313" key="5">
    <source>
        <dbReference type="EMBL" id="GEK91376.1"/>
    </source>
</evidence>
<dbReference type="RefSeq" id="WP_146924207.1">
    <property type="nucleotide sequence ID" value="NZ_BJUY01000010.1"/>
</dbReference>
<dbReference type="OrthoDB" id="9794400at2"/>
<keyword evidence="2 5" id="KW-0489">Methyltransferase</keyword>
<dbReference type="Proteomes" id="UP000321662">
    <property type="component" value="Unassembled WGS sequence"/>
</dbReference>